<reference evidence="1 2" key="1">
    <citation type="submission" date="2023-02" db="EMBL/GenBank/DDBJ databases">
        <title>Genome sequence of Mucilaginibacter jinjuensis strain KACC 16571.</title>
        <authorList>
            <person name="Kim S."/>
            <person name="Heo J."/>
            <person name="Kwon S.-W."/>
        </authorList>
    </citation>
    <scope>NUCLEOTIDE SEQUENCE [LARGE SCALE GENOMIC DNA]</scope>
    <source>
        <strain evidence="1 2">KACC 16571</strain>
    </source>
</reference>
<name>A0ABY7T4Y8_9SPHI</name>
<dbReference type="EMBL" id="CP117167">
    <property type="protein sequence ID" value="WCT11308.1"/>
    <property type="molecule type" value="Genomic_DNA"/>
</dbReference>
<evidence type="ECO:0000313" key="1">
    <source>
        <dbReference type="EMBL" id="WCT11308.1"/>
    </source>
</evidence>
<gene>
    <name evidence="1" type="ORF">PQO05_21450</name>
</gene>
<keyword evidence="2" id="KW-1185">Reference proteome</keyword>
<evidence type="ECO:0008006" key="3">
    <source>
        <dbReference type="Google" id="ProtNLM"/>
    </source>
</evidence>
<organism evidence="1 2">
    <name type="scientific">Mucilaginibacter jinjuensis</name>
    <dbReference type="NCBI Taxonomy" id="1176721"/>
    <lineage>
        <taxon>Bacteria</taxon>
        <taxon>Pseudomonadati</taxon>
        <taxon>Bacteroidota</taxon>
        <taxon>Sphingobacteriia</taxon>
        <taxon>Sphingobacteriales</taxon>
        <taxon>Sphingobacteriaceae</taxon>
        <taxon>Mucilaginibacter</taxon>
    </lineage>
</organism>
<evidence type="ECO:0000313" key="2">
    <source>
        <dbReference type="Proteomes" id="UP001216139"/>
    </source>
</evidence>
<proteinExistence type="predicted"/>
<dbReference type="PROSITE" id="PS51257">
    <property type="entry name" value="PROKAR_LIPOPROTEIN"/>
    <property type="match status" value="1"/>
</dbReference>
<dbReference type="Proteomes" id="UP001216139">
    <property type="component" value="Chromosome"/>
</dbReference>
<accession>A0ABY7T4Y8</accession>
<protein>
    <recommendedName>
        <fullName evidence="3">Lipoprotein</fullName>
    </recommendedName>
</protein>
<dbReference type="RefSeq" id="WP_273629493.1">
    <property type="nucleotide sequence ID" value="NZ_CP117167.1"/>
</dbReference>
<sequence length="154" mass="17412">MRGSILIILFVLLASCKSPETKSVQKDTVQKQVAVKKDTATFSQPFVKDLYAKSDLVVRVKVLGAVKNQDFYVVSANLISTYKGKADTTSPLKYEAFLEEGDYKEFYGKDLIVFLNTNKHDPKLFAAGVRWGRIEANVEFAYSEELNNYILKLK</sequence>